<sequence length="175" mass="19368">MNNLGTFIEHLDKVLRVTLAILMALLVVDVTWQVLTRFILPQPSSFTEEVARFTLIWVSLIGGALAYRTHSHLGFDLIVRNLSLSNAIFTYRLCCVLVAIFAISVLLIGGCNLVSLTWSLGQQSPVLNIPMAAVYIVIPLSGCLFLLYSTYFFLTAKVITETSRLPTSTLENAND</sequence>
<evidence type="ECO:0000256" key="6">
    <source>
        <dbReference type="ARBA" id="ARBA00022989"/>
    </source>
</evidence>
<evidence type="ECO:0000256" key="2">
    <source>
        <dbReference type="ARBA" id="ARBA00022448"/>
    </source>
</evidence>
<keyword evidence="4 9" id="KW-0997">Cell inner membrane</keyword>
<evidence type="ECO:0000256" key="7">
    <source>
        <dbReference type="ARBA" id="ARBA00023136"/>
    </source>
</evidence>
<organism evidence="11 12">
    <name type="scientific">Paraglaciecola aquimarina</name>
    <dbReference type="NCBI Taxonomy" id="1235557"/>
    <lineage>
        <taxon>Bacteria</taxon>
        <taxon>Pseudomonadati</taxon>
        <taxon>Pseudomonadota</taxon>
        <taxon>Gammaproteobacteria</taxon>
        <taxon>Alteromonadales</taxon>
        <taxon>Alteromonadaceae</taxon>
        <taxon>Paraglaciecola</taxon>
    </lineage>
</organism>
<keyword evidence="3" id="KW-1003">Cell membrane</keyword>
<dbReference type="PANTHER" id="PTHR35011:SF2">
    <property type="entry name" value="2,3-DIKETO-L-GULONATE TRAP TRANSPORTER SMALL PERMEASE PROTEIN YIAM"/>
    <property type="match status" value="1"/>
</dbReference>
<evidence type="ECO:0000313" key="11">
    <source>
        <dbReference type="EMBL" id="MDU0352583.1"/>
    </source>
</evidence>
<evidence type="ECO:0000259" key="10">
    <source>
        <dbReference type="Pfam" id="PF04290"/>
    </source>
</evidence>
<evidence type="ECO:0000256" key="8">
    <source>
        <dbReference type="ARBA" id="ARBA00038436"/>
    </source>
</evidence>
<feature type="transmembrane region" description="Helical" evidence="9">
    <location>
        <begin position="14"/>
        <end position="35"/>
    </location>
</feature>
<feature type="transmembrane region" description="Helical" evidence="9">
    <location>
        <begin position="88"/>
        <end position="109"/>
    </location>
</feature>
<dbReference type="InterPro" id="IPR055348">
    <property type="entry name" value="DctQ"/>
</dbReference>
<evidence type="ECO:0000256" key="1">
    <source>
        <dbReference type="ARBA" id="ARBA00004429"/>
    </source>
</evidence>
<evidence type="ECO:0000256" key="3">
    <source>
        <dbReference type="ARBA" id="ARBA00022475"/>
    </source>
</evidence>
<evidence type="ECO:0000256" key="5">
    <source>
        <dbReference type="ARBA" id="ARBA00022692"/>
    </source>
</evidence>
<protein>
    <recommendedName>
        <fullName evidence="9">TRAP transporter small permease protein</fullName>
    </recommendedName>
</protein>
<keyword evidence="6 9" id="KW-1133">Transmembrane helix</keyword>
<comment type="similarity">
    <text evidence="8 9">Belongs to the TRAP transporter small permease family.</text>
</comment>
<feature type="domain" description="Tripartite ATP-independent periplasmic transporters DctQ component" evidence="10">
    <location>
        <begin position="27"/>
        <end position="154"/>
    </location>
</feature>
<dbReference type="InterPro" id="IPR007387">
    <property type="entry name" value="TRAP_DctQ"/>
</dbReference>
<keyword evidence="12" id="KW-1185">Reference proteome</keyword>
<comment type="subcellular location">
    <subcellularLocation>
        <location evidence="1 9">Cell inner membrane</location>
        <topology evidence="1 9">Multi-pass membrane protein</topology>
    </subcellularLocation>
</comment>
<dbReference type="Proteomes" id="UP001247805">
    <property type="component" value="Unassembled WGS sequence"/>
</dbReference>
<evidence type="ECO:0000313" key="12">
    <source>
        <dbReference type="Proteomes" id="UP001247805"/>
    </source>
</evidence>
<keyword evidence="7 9" id="KW-0472">Membrane</keyword>
<dbReference type="EMBL" id="JAWDIO010000001">
    <property type="protein sequence ID" value="MDU0352583.1"/>
    <property type="molecule type" value="Genomic_DNA"/>
</dbReference>
<gene>
    <name evidence="11" type="ORF">RS130_00460</name>
</gene>
<comment type="caution">
    <text evidence="11">The sequence shown here is derived from an EMBL/GenBank/DDBJ whole genome shotgun (WGS) entry which is preliminary data.</text>
</comment>
<reference evidence="11 12" key="1">
    <citation type="submission" date="2023-10" db="EMBL/GenBank/DDBJ databases">
        <title>Glaciecola aquimarina strain GGW-M5 nov., isolated from a coastal seawater.</title>
        <authorList>
            <person name="Bayburt H."/>
            <person name="Kim J.M."/>
            <person name="Choi B.J."/>
            <person name="Jeon C.O."/>
        </authorList>
    </citation>
    <scope>NUCLEOTIDE SEQUENCE [LARGE SCALE GENOMIC DNA]</scope>
    <source>
        <strain evidence="11 12">KCTC 32108</strain>
    </source>
</reference>
<dbReference type="RefSeq" id="WP_316024296.1">
    <property type="nucleotide sequence ID" value="NZ_JAWDIO010000001.1"/>
</dbReference>
<keyword evidence="2 9" id="KW-0813">Transport</keyword>
<feature type="transmembrane region" description="Helical" evidence="9">
    <location>
        <begin position="129"/>
        <end position="154"/>
    </location>
</feature>
<comment type="subunit">
    <text evidence="9">The complex comprises the extracytoplasmic solute receptor protein and the two transmembrane proteins.</text>
</comment>
<proteinExistence type="inferred from homology"/>
<evidence type="ECO:0000256" key="4">
    <source>
        <dbReference type="ARBA" id="ARBA00022519"/>
    </source>
</evidence>
<feature type="transmembrane region" description="Helical" evidence="9">
    <location>
        <begin position="50"/>
        <end position="67"/>
    </location>
</feature>
<evidence type="ECO:0000256" key="9">
    <source>
        <dbReference type="RuleBase" id="RU369079"/>
    </source>
</evidence>
<accession>A0ABU3SRF3</accession>
<name>A0ABU3SRF3_9ALTE</name>
<comment type="function">
    <text evidence="9">Part of the tripartite ATP-independent periplasmic (TRAP) transport system.</text>
</comment>
<dbReference type="Pfam" id="PF04290">
    <property type="entry name" value="DctQ"/>
    <property type="match status" value="1"/>
</dbReference>
<keyword evidence="5 9" id="KW-0812">Transmembrane</keyword>
<dbReference type="PANTHER" id="PTHR35011">
    <property type="entry name" value="2,3-DIKETO-L-GULONATE TRAP TRANSPORTER SMALL PERMEASE PROTEIN YIAM"/>
    <property type="match status" value="1"/>
</dbReference>